<organism evidence="1 2">
    <name type="scientific">Plebeiibacterium sediminum</name>
    <dbReference type="NCBI Taxonomy" id="2992112"/>
    <lineage>
        <taxon>Bacteria</taxon>
        <taxon>Pseudomonadati</taxon>
        <taxon>Bacteroidota</taxon>
        <taxon>Bacteroidia</taxon>
        <taxon>Marinilabiliales</taxon>
        <taxon>Marinilabiliaceae</taxon>
        <taxon>Plebeiibacterium</taxon>
    </lineage>
</organism>
<gene>
    <name evidence="1" type="ORF">OM075_17785</name>
</gene>
<evidence type="ECO:0000313" key="2">
    <source>
        <dbReference type="Proteomes" id="UP001209229"/>
    </source>
</evidence>
<dbReference type="Gene3D" id="2.40.128.110">
    <property type="entry name" value="Lipid/polyisoprenoid-binding, YceI-like"/>
    <property type="match status" value="1"/>
</dbReference>
<dbReference type="RefSeq" id="WP_301191885.1">
    <property type="nucleotide sequence ID" value="NZ_JAPDPJ010000050.1"/>
</dbReference>
<accession>A0AAE3M6V2</accession>
<keyword evidence="2" id="KW-1185">Reference proteome</keyword>
<proteinExistence type="predicted"/>
<dbReference type="InterPro" id="IPR036761">
    <property type="entry name" value="TTHA0802/YceI-like_sf"/>
</dbReference>
<comment type="caution">
    <text evidence="1">The sequence shown here is derived from an EMBL/GenBank/DDBJ whole genome shotgun (WGS) entry which is preliminary data.</text>
</comment>
<dbReference type="Proteomes" id="UP001209229">
    <property type="component" value="Unassembled WGS sequence"/>
</dbReference>
<dbReference type="AlphaFoldDB" id="A0AAE3M6V2"/>
<dbReference type="EMBL" id="JAPDPJ010000050">
    <property type="protein sequence ID" value="MCW3788324.1"/>
    <property type="molecule type" value="Genomic_DNA"/>
</dbReference>
<sequence length="195" mass="22790">MKRHKQILRLLFIALILLNFIQFIHAAGIGSGEYLFSRIVIKGTTNVNTFTINYRSEDYMPFTMHNSEEDSLLLSIPVDQFTADSKLMLHDFLKLINAESYPYIQILLKDVIDKDFFEVSTNIKRQITIEVNGKTNSYICNTKLQESYHNKWYFSGELNIKLTDFDLIPPEKFLGMIKVRDDVSIFFNILFVIKN</sequence>
<protein>
    <submittedName>
        <fullName evidence="1">YceI family protein</fullName>
    </submittedName>
</protein>
<evidence type="ECO:0000313" key="1">
    <source>
        <dbReference type="EMBL" id="MCW3788324.1"/>
    </source>
</evidence>
<reference evidence="1" key="1">
    <citation type="submission" date="2022-10" db="EMBL/GenBank/DDBJ databases">
        <authorList>
            <person name="Yu W.X."/>
        </authorList>
    </citation>
    <scope>NUCLEOTIDE SEQUENCE</scope>
    <source>
        <strain evidence="1">AAT</strain>
    </source>
</reference>
<name>A0AAE3M6V2_9BACT</name>
<dbReference type="SUPFAM" id="SSF101874">
    <property type="entry name" value="YceI-like"/>
    <property type="match status" value="1"/>
</dbReference>